<accession>A0ABQ5JB20</accession>
<organism evidence="2 3">
    <name type="scientific">Tanacetum coccineum</name>
    <dbReference type="NCBI Taxonomy" id="301880"/>
    <lineage>
        <taxon>Eukaryota</taxon>
        <taxon>Viridiplantae</taxon>
        <taxon>Streptophyta</taxon>
        <taxon>Embryophyta</taxon>
        <taxon>Tracheophyta</taxon>
        <taxon>Spermatophyta</taxon>
        <taxon>Magnoliopsida</taxon>
        <taxon>eudicotyledons</taxon>
        <taxon>Gunneridae</taxon>
        <taxon>Pentapetalae</taxon>
        <taxon>asterids</taxon>
        <taxon>campanulids</taxon>
        <taxon>Asterales</taxon>
        <taxon>Asteraceae</taxon>
        <taxon>Asteroideae</taxon>
        <taxon>Anthemideae</taxon>
        <taxon>Anthemidinae</taxon>
        <taxon>Tanacetum</taxon>
    </lineage>
</organism>
<evidence type="ECO:0000313" key="2">
    <source>
        <dbReference type="EMBL" id="GJU09265.1"/>
    </source>
</evidence>
<sequence length="953" mass="108231">MSGTHDENPPPPPPQETQQTPTQQTPQTVSTIKLPILKKGEYDIWAMKIEHYLAHTDYPIWEVIQNGNGPVSVTTDTSGQIKILPPKTGEEVVARERERKARTTLLMAIPEDHLAKFHKMTDAKEMWNAIKSRFGGNDESKKMQKYILKQQFEGFTVSNTDGIHKGYERFQSLLSQLEIHGAGVSTEDANQKFLRSLPSAWLQVSLIMRNKPGMDSLSFDDFGNVLHENKEVSTRRLVKATVRCKKKPVREELSDASVEIKAYTQGLKKVEAQLVAHQQGQHCTEPSELVSEPVVNESNIEVQPKVWSDAPIIEEYESDSDDECVTVQTKGLDTPSFANNQVKTPRENVKNQQHDRETRLTLLTFKTSMVALLPLEVQTDESNLWALGGLGHVYFKNLNRLVKGKPGQRSENQANILEVKQESNQNTRTKDNIDVGDSEKEIASDQDALNANMYSYSSQLILFQNQIIRRSPREDRTISLLDDLASLPRQEKEAYGRAEDDFTNLETVVNWQEEGIDYDASCFIDSKYPEKVYKVVKALYGLHQAPRAWYATLSTFLLKNGYRKMSSMGELTFFLGLQVKQKPDGIFISQDKYVAEILKKFDFASVKTAICALLRFQVTPKDLLHFECCQKNYYCCIDAVGTVYGLKSNVRLWVSNFMNSKNLLDNGSHHLHIKSKNSLVKHFEDMRLCRPSKENLQVWFDPPRVGSMSCFDNKGDAYHWSDVCQRVTEKSFDGYFGSIRDTYIAHSYVWTKFSTDHAKLITAGQRKVTPLFDTMLVQPTQDEGASSERLSVEQPSPSPSPTDQVPYQDLSPRHSTTPIVPHSIPEPTGENLGDHSSNDTSLSGNEDEMTLQNVYDLCISLCQQVSDQAKEIKLLKAKITKLKKQAKPVIKHHRAYLKSVSLHQRFPRNSYSKKHRVFNSPCFLVKSWLVQDQTVLGKDYSNMLIADSLLKTI</sequence>
<dbReference type="EMBL" id="BQNB010021711">
    <property type="protein sequence ID" value="GJU09265.1"/>
    <property type="molecule type" value="Genomic_DNA"/>
</dbReference>
<gene>
    <name evidence="2" type="ORF">Tco_1125695</name>
</gene>
<comment type="caution">
    <text evidence="2">The sequence shown here is derived from an EMBL/GenBank/DDBJ whole genome shotgun (WGS) entry which is preliminary data.</text>
</comment>
<feature type="compositionally biased region" description="Low complexity" evidence="1">
    <location>
        <begin position="16"/>
        <end position="28"/>
    </location>
</feature>
<dbReference type="PANTHER" id="PTHR35317">
    <property type="entry name" value="OS04G0629600 PROTEIN"/>
    <property type="match status" value="1"/>
</dbReference>
<feature type="region of interest" description="Disordered" evidence="1">
    <location>
        <begin position="1"/>
        <end position="30"/>
    </location>
</feature>
<evidence type="ECO:0000313" key="3">
    <source>
        <dbReference type="Proteomes" id="UP001151760"/>
    </source>
</evidence>
<reference evidence="2" key="1">
    <citation type="journal article" date="2022" name="Int. J. Mol. Sci.">
        <title>Draft Genome of Tanacetum Coccineum: Genomic Comparison of Closely Related Tanacetum-Family Plants.</title>
        <authorList>
            <person name="Yamashiro T."/>
            <person name="Shiraishi A."/>
            <person name="Nakayama K."/>
            <person name="Satake H."/>
        </authorList>
    </citation>
    <scope>NUCLEOTIDE SEQUENCE</scope>
</reference>
<feature type="region of interest" description="Disordered" evidence="1">
    <location>
        <begin position="780"/>
        <end position="845"/>
    </location>
</feature>
<keyword evidence="3" id="KW-1185">Reference proteome</keyword>
<dbReference type="Proteomes" id="UP001151760">
    <property type="component" value="Unassembled WGS sequence"/>
</dbReference>
<dbReference type="Pfam" id="PF14223">
    <property type="entry name" value="Retrotran_gag_2"/>
    <property type="match status" value="1"/>
</dbReference>
<name>A0ABQ5JB20_9ASTR</name>
<evidence type="ECO:0000256" key="1">
    <source>
        <dbReference type="SAM" id="MobiDB-lite"/>
    </source>
</evidence>
<reference evidence="2" key="2">
    <citation type="submission" date="2022-01" db="EMBL/GenBank/DDBJ databases">
        <authorList>
            <person name="Yamashiro T."/>
            <person name="Shiraishi A."/>
            <person name="Satake H."/>
            <person name="Nakayama K."/>
        </authorList>
    </citation>
    <scope>NUCLEOTIDE SEQUENCE</scope>
</reference>
<dbReference type="PANTHER" id="PTHR35317:SF23">
    <property type="entry name" value="OS04G0629600 PROTEIN"/>
    <property type="match status" value="1"/>
</dbReference>
<protein>
    <submittedName>
        <fullName evidence="2">Ribonuclease H-like domain-containing protein</fullName>
    </submittedName>
</protein>
<proteinExistence type="predicted"/>